<dbReference type="OrthoDB" id="408373at2759"/>
<dbReference type="PANTHER" id="PTHR42812:SF17">
    <property type="entry name" value="BETA-XYLOSIDASE C-TERMINAL CONCANAVALIN A-LIKE DOMAIN-CONTAINING PROTEIN-RELATED"/>
    <property type="match status" value="1"/>
</dbReference>
<evidence type="ECO:0000259" key="8">
    <source>
        <dbReference type="Pfam" id="PF17851"/>
    </source>
</evidence>
<dbReference type="AlphaFoldDB" id="A0A1Y1XVH5"/>
<dbReference type="STRING" id="1231657.A0A1Y1XVH5"/>
<dbReference type="InterPro" id="IPR013320">
    <property type="entry name" value="ConA-like_dom_sf"/>
</dbReference>
<dbReference type="InterPro" id="IPR023296">
    <property type="entry name" value="Glyco_hydro_beta-prop_sf"/>
</dbReference>
<evidence type="ECO:0000256" key="7">
    <source>
        <dbReference type="SAM" id="SignalP"/>
    </source>
</evidence>
<dbReference type="Pfam" id="PF17851">
    <property type="entry name" value="GH43_C2"/>
    <property type="match status" value="1"/>
</dbReference>
<dbReference type="SUPFAM" id="SSF49899">
    <property type="entry name" value="Concanavalin A-like lectins/glucanases"/>
    <property type="match status" value="1"/>
</dbReference>
<evidence type="ECO:0000313" key="10">
    <source>
        <dbReference type="Proteomes" id="UP000193144"/>
    </source>
</evidence>
<dbReference type="Gene3D" id="2.115.10.20">
    <property type="entry name" value="Glycosyl hydrolase domain, family 43"/>
    <property type="match status" value="1"/>
</dbReference>
<proteinExistence type="inferred from homology"/>
<keyword evidence="10" id="KW-1185">Reference proteome</keyword>
<dbReference type="GO" id="GO:0005975">
    <property type="term" value="P:carbohydrate metabolic process"/>
    <property type="evidence" value="ECO:0007669"/>
    <property type="project" value="InterPro"/>
</dbReference>
<keyword evidence="7" id="KW-0732">Signal</keyword>
<organism evidence="9 10">
    <name type="scientific">Clohesyomyces aquaticus</name>
    <dbReference type="NCBI Taxonomy" id="1231657"/>
    <lineage>
        <taxon>Eukaryota</taxon>
        <taxon>Fungi</taxon>
        <taxon>Dikarya</taxon>
        <taxon>Ascomycota</taxon>
        <taxon>Pezizomycotina</taxon>
        <taxon>Dothideomycetes</taxon>
        <taxon>Pleosporomycetidae</taxon>
        <taxon>Pleosporales</taxon>
        <taxon>Lindgomycetaceae</taxon>
        <taxon>Clohesyomyces</taxon>
    </lineage>
</organism>
<dbReference type="InterPro" id="IPR041542">
    <property type="entry name" value="GH43_C2"/>
</dbReference>
<dbReference type="InterPro" id="IPR051795">
    <property type="entry name" value="Glycosyl_Hydrlase_43"/>
</dbReference>
<feature type="domain" description="Beta-xylosidase C-terminal Concanavalin A-like" evidence="8">
    <location>
        <begin position="343"/>
        <end position="548"/>
    </location>
</feature>
<dbReference type="Proteomes" id="UP000193144">
    <property type="component" value="Unassembled WGS sequence"/>
</dbReference>
<accession>A0A1Y1XVH5</accession>
<dbReference type="Gene3D" id="2.60.120.200">
    <property type="match status" value="1"/>
</dbReference>
<feature type="active site" description="Proton acceptor" evidence="4">
    <location>
        <position position="39"/>
    </location>
</feature>
<dbReference type="EMBL" id="MCFA01000608">
    <property type="protein sequence ID" value="ORX89749.1"/>
    <property type="molecule type" value="Genomic_DNA"/>
</dbReference>
<protein>
    <submittedName>
        <fullName evidence="9">Glycoside hydrolase family 43 protein</fullName>
    </submittedName>
</protein>
<evidence type="ECO:0000256" key="4">
    <source>
        <dbReference type="PIRSR" id="PIRSR606710-1"/>
    </source>
</evidence>
<comment type="similarity">
    <text evidence="1 6">Belongs to the glycosyl hydrolase 43 family.</text>
</comment>
<keyword evidence="2 6" id="KW-0378">Hydrolase</keyword>
<name>A0A1Y1XVH5_9PLEO</name>
<dbReference type="InterPro" id="IPR006710">
    <property type="entry name" value="Glyco_hydro_43"/>
</dbReference>
<feature type="chain" id="PRO_5012101421" evidence="7">
    <location>
        <begin position="20"/>
        <end position="584"/>
    </location>
</feature>
<dbReference type="CDD" id="cd18833">
    <property type="entry name" value="GH43_PcXyl-like"/>
    <property type="match status" value="1"/>
</dbReference>
<feature type="site" description="Important for catalytic activity, responsible for pKa modulation of the active site Glu and correct orientation of both the proton donor and substrate" evidence="5">
    <location>
        <position position="153"/>
    </location>
</feature>
<keyword evidence="3 6" id="KW-0326">Glycosidase</keyword>
<evidence type="ECO:0000256" key="6">
    <source>
        <dbReference type="RuleBase" id="RU361187"/>
    </source>
</evidence>
<gene>
    <name evidence="9" type="ORF">BCR34DRAFT_325652</name>
</gene>
<dbReference type="GO" id="GO:0004553">
    <property type="term" value="F:hydrolase activity, hydrolyzing O-glycosyl compounds"/>
    <property type="evidence" value="ECO:0007669"/>
    <property type="project" value="InterPro"/>
</dbReference>
<comment type="caution">
    <text evidence="9">The sequence shown here is derived from an EMBL/GenBank/DDBJ whole genome shotgun (WGS) entry which is preliminary data.</text>
</comment>
<dbReference type="PANTHER" id="PTHR42812">
    <property type="entry name" value="BETA-XYLOSIDASE"/>
    <property type="match status" value="1"/>
</dbReference>
<sequence length="584" mass="63781">MKTTKQILLVASAVIGALANYSENNATYFNPTLPGWHSDPSCTRVKDTFYCVTSTFIAFPGLPVYASKDLTNWKLISHAWNRESQLPGLSYNTSEQQQGMYAATIRYHDGVFHLICEYLGTPGGIVGVVFKSTDPFDDAAWSDPIRFKTGKIDPDLFWDDDGKAYVATQGILLQEINLKTGDLSQPPVSIWNGTGGVWPEGPHIYKKDGYYYLMIAEGGTAQDHSITIARSRKIYGPYEPYENNPILTNKHTNRFFQTVGHGDLFQDEAGNWWGMCLATRSGPDFKIYPMGREAVLFPATWNKGEWPVLQTVEGKMSGWPSLPAVSRDVAGDGPFNTDPDVYDFKGGPIPKNLIHWRVPREGAFSIKNGLEVVPSRNNLTGIPFGDIELSGQRGLAFIGRRQTHTLFTYSVDLTFDPKSVGQEAGVTVFLTQVNHIDLGVVLLESNSTIKTAKSKGQLALRFRVESKNVPIPVPATNIVPIPSHWKSPIRLQISTRNNITYDLSAMPASNEAAAIKVGTASAQLVSGGNGTFVGSLVGAYATCNGAGKGLDCPEGGKAVFGRWRYTGKGQQVAQGVIVAEEGRS</sequence>
<feature type="signal peptide" evidence="7">
    <location>
        <begin position="1"/>
        <end position="19"/>
    </location>
</feature>
<dbReference type="Pfam" id="PF04616">
    <property type="entry name" value="Glyco_hydro_43"/>
    <property type="match status" value="1"/>
</dbReference>
<reference evidence="9 10" key="1">
    <citation type="submission" date="2016-07" db="EMBL/GenBank/DDBJ databases">
        <title>Pervasive Adenine N6-methylation of Active Genes in Fungi.</title>
        <authorList>
            <consortium name="DOE Joint Genome Institute"/>
            <person name="Mondo S.J."/>
            <person name="Dannebaum R.O."/>
            <person name="Kuo R.C."/>
            <person name="Labutti K."/>
            <person name="Haridas S."/>
            <person name="Kuo A."/>
            <person name="Salamov A."/>
            <person name="Ahrendt S.R."/>
            <person name="Lipzen A."/>
            <person name="Sullivan W."/>
            <person name="Andreopoulos W.B."/>
            <person name="Clum A."/>
            <person name="Lindquist E."/>
            <person name="Daum C."/>
            <person name="Ramamoorthy G.K."/>
            <person name="Gryganskyi A."/>
            <person name="Culley D."/>
            <person name="Magnuson J.K."/>
            <person name="James T.Y."/>
            <person name="O'Malley M.A."/>
            <person name="Stajich J.E."/>
            <person name="Spatafora J.W."/>
            <person name="Visel A."/>
            <person name="Grigoriev I.V."/>
        </authorList>
    </citation>
    <scope>NUCLEOTIDE SEQUENCE [LARGE SCALE GENOMIC DNA]</scope>
    <source>
        <strain evidence="9 10">CBS 115471</strain>
    </source>
</reference>
<evidence type="ECO:0000256" key="1">
    <source>
        <dbReference type="ARBA" id="ARBA00009865"/>
    </source>
</evidence>
<evidence type="ECO:0000313" key="9">
    <source>
        <dbReference type="EMBL" id="ORX89749.1"/>
    </source>
</evidence>
<feature type="active site" description="Proton donor" evidence="4">
    <location>
        <position position="200"/>
    </location>
</feature>
<evidence type="ECO:0000256" key="2">
    <source>
        <dbReference type="ARBA" id="ARBA00022801"/>
    </source>
</evidence>
<evidence type="ECO:0000256" key="3">
    <source>
        <dbReference type="ARBA" id="ARBA00023295"/>
    </source>
</evidence>
<dbReference type="SUPFAM" id="SSF75005">
    <property type="entry name" value="Arabinanase/levansucrase/invertase"/>
    <property type="match status" value="1"/>
</dbReference>
<evidence type="ECO:0000256" key="5">
    <source>
        <dbReference type="PIRSR" id="PIRSR606710-2"/>
    </source>
</evidence>